<dbReference type="AlphaFoldDB" id="A0A1R2C1S7"/>
<dbReference type="SUPFAM" id="SSF52949">
    <property type="entry name" value="Macro domain-like"/>
    <property type="match status" value="1"/>
</dbReference>
<dbReference type="OrthoDB" id="447047at2759"/>
<dbReference type="Gene3D" id="3.40.220.10">
    <property type="entry name" value="Leucine Aminopeptidase, subunit E, domain 1"/>
    <property type="match status" value="1"/>
</dbReference>
<dbReference type="InterPro" id="IPR043472">
    <property type="entry name" value="Macro_dom-like"/>
</dbReference>
<protein>
    <recommendedName>
        <fullName evidence="1">Microbial-type PARG catalytic domain-containing protein</fullName>
    </recommendedName>
</protein>
<reference evidence="2 3" key="1">
    <citation type="submission" date="2016-11" db="EMBL/GenBank/DDBJ databases">
        <title>The macronuclear genome of Stentor coeruleus: a giant cell with tiny introns.</title>
        <authorList>
            <person name="Slabodnick M."/>
            <person name="Ruby J.G."/>
            <person name="Reiff S.B."/>
            <person name="Swart E.C."/>
            <person name="Gosai S."/>
            <person name="Prabakaran S."/>
            <person name="Witkowska E."/>
            <person name="Larue G.E."/>
            <person name="Fisher S."/>
            <person name="Freeman R.M."/>
            <person name="Gunawardena J."/>
            <person name="Chu W."/>
            <person name="Stover N.A."/>
            <person name="Gregory B.D."/>
            <person name="Nowacki M."/>
            <person name="Derisi J."/>
            <person name="Roy S.W."/>
            <person name="Marshall W.F."/>
            <person name="Sood P."/>
        </authorList>
    </citation>
    <scope>NUCLEOTIDE SEQUENCE [LARGE SCALE GENOMIC DNA]</scope>
    <source>
        <strain evidence="2">WM001</strain>
    </source>
</reference>
<dbReference type="InterPro" id="IPR012664">
    <property type="entry name" value="CHP02452"/>
</dbReference>
<evidence type="ECO:0000313" key="3">
    <source>
        <dbReference type="Proteomes" id="UP000187209"/>
    </source>
</evidence>
<evidence type="ECO:0000259" key="1">
    <source>
        <dbReference type="Pfam" id="PF10021"/>
    </source>
</evidence>
<keyword evidence="3" id="KW-1185">Reference proteome</keyword>
<dbReference type="Pfam" id="PF10021">
    <property type="entry name" value="PARG_cat_microb"/>
    <property type="match status" value="1"/>
</dbReference>
<dbReference type="PANTHER" id="PTHR35596:SF1">
    <property type="entry name" value="MICROBIAL-TYPE PARG CATALYTIC DOMAIN-CONTAINING PROTEIN"/>
    <property type="match status" value="1"/>
</dbReference>
<dbReference type="EMBL" id="MPUH01000322">
    <property type="protein sequence ID" value="OMJ82936.1"/>
    <property type="molecule type" value="Genomic_DNA"/>
</dbReference>
<dbReference type="PANTHER" id="PTHR35596">
    <property type="entry name" value="DUF2263 DOMAIN-CONTAINING PROTEIN"/>
    <property type="match status" value="1"/>
</dbReference>
<dbReference type="PIRSF" id="PIRSF014899">
    <property type="entry name" value="UCP014899"/>
    <property type="match status" value="1"/>
</dbReference>
<dbReference type="Proteomes" id="UP000187209">
    <property type="component" value="Unassembled WGS sequence"/>
</dbReference>
<comment type="caution">
    <text evidence="2">The sequence shown here is derived from an EMBL/GenBank/DDBJ whole genome shotgun (WGS) entry which is preliminary data.</text>
</comment>
<proteinExistence type="predicted"/>
<evidence type="ECO:0000313" key="2">
    <source>
        <dbReference type="EMBL" id="OMJ82936.1"/>
    </source>
</evidence>
<feature type="domain" description="Microbial-type PARG catalytic" evidence="1">
    <location>
        <begin position="29"/>
        <end position="159"/>
    </location>
</feature>
<dbReference type="NCBIfam" id="TIGR02452">
    <property type="entry name" value="TIGR02452 family protein"/>
    <property type="match status" value="1"/>
</dbReference>
<gene>
    <name evidence="2" type="ORF">SteCoe_16270</name>
</gene>
<sequence>MESLYEESVKNLSSFSDIQRRSYRIKIFKETLSLLSNNFYKNSENIKIQIRNDQAVSGIQNNIKILNIEYPSIENLIQTKISVINSDCLDVAIYMKTKGLNPIVLNMANNSIPGGGVKAGAGAQEESIFRRSNYVEHLNPNMYPIDGGIYSPDVVVFRESEALDYKMMKEPVNLAMVAVAALRRPNIMKVDGKDQYLNADKELMRYKIRVILTVAAKFNHNCLVLSALGCGAYKNPPELVAEIFKEQIESPSFAGCFQHIVFSIFNDHNSPSGGNFLPFARVFETQPLYSLQDLS</sequence>
<organism evidence="2 3">
    <name type="scientific">Stentor coeruleus</name>
    <dbReference type="NCBI Taxonomy" id="5963"/>
    <lineage>
        <taxon>Eukaryota</taxon>
        <taxon>Sar</taxon>
        <taxon>Alveolata</taxon>
        <taxon>Ciliophora</taxon>
        <taxon>Postciliodesmatophora</taxon>
        <taxon>Heterotrichea</taxon>
        <taxon>Heterotrichida</taxon>
        <taxon>Stentoridae</taxon>
        <taxon>Stentor</taxon>
    </lineage>
</organism>
<accession>A0A1R2C1S7</accession>
<name>A0A1R2C1S7_9CILI</name>
<dbReference type="InterPro" id="IPR019261">
    <property type="entry name" value="PARG_cat_microbial"/>
</dbReference>